<dbReference type="Gene3D" id="3.80.10.10">
    <property type="entry name" value="Ribonuclease Inhibitor"/>
    <property type="match status" value="1"/>
</dbReference>
<evidence type="ECO:0000256" key="2">
    <source>
        <dbReference type="SAM" id="SignalP"/>
    </source>
</evidence>
<dbReference type="InterPro" id="IPR032675">
    <property type="entry name" value="LRR_dom_sf"/>
</dbReference>
<dbReference type="OrthoDB" id="7789549at2759"/>
<dbReference type="SUPFAM" id="SSF52058">
    <property type="entry name" value="L domain-like"/>
    <property type="match status" value="1"/>
</dbReference>
<dbReference type="Proteomes" id="UP000183832">
    <property type="component" value="Unassembled WGS sequence"/>
</dbReference>
<feature type="signal peptide" evidence="2">
    <location>
        <begin position="1"/>
        <end position="19"/>
    </location>
</feature>
<keyword evidence="1" id="KW-0472">Membrane</keyword>
<proteinExistence type="predicted"/>
<feature type="chain" id="PRO_5013334934" evidence="2">
    <location>
        <begin position="20"/>
        <end position="304"/>
    </location>
</feature>
<name>A0A1J1IZ82_9DIPT</name>
<evidence type="ECO:0000313" key="3">
    <source>
        <dbReference type="EMBL" id="CRL05002.1"/>
    </source>
</evidence>
<keyword evidence="1" id="KW-1133">Transmembrane helix</keyword>
<dbReference type="EMBL" id="CVRI01000064">
    <property type="protein sequence ID" value="CRL05002.1"/>
    <property type="molecule type" value="Genomic_DNA"/>
</dbReference>
<keyword evidence="1" id="KW-0812">Transmembrane</keyword>
<sequence length="304" mass="35198">VFRLLSTLTLLLTLRYTFSIAITCKFGYQDWVVIGNVYTCDVKNLDNREILANVTEIEGTHLDEKTNSDVRKININLQMCQFLPFGFEKFFPNIEGLRIAHSNLVSLTQSDISVFPKLRSVDIFNNNLKWLDADVFEKNPEIEYLYFGDNQIKSIGYDALKPLKKLKHAVFHYNVCLKKNAIGEEEIQALQEIMNQNCDPGHKTIATEKKRINELEVERTYQKQKIKELEEIVKVEDSQIMWMLWIFIPLLVLGILAAVYFYRNRSPYQTNSILLPRSNGIDIERLENETNDTNGYSSGATNLI</sequence>
<keyword evidence="4" id="KW-1185">Reference proteome</keyword>
<dbReference type="InterPro" id="IPR001611">
    <property type="entry name" value="Leu-rich_rpt"/>
</dbReference>
<accession>A0A1J1IZ82</accession>
<dbReference type="Pfam" id="PF13855">
    <property type="entry name" value="LRR_8"/>
    <property type="match status" value="1"/>
</dbReference>
<organism evidence="3 4">
    <name type="scientific">Clunio marinus</name>
    <dbReference type="NCBI Taxonomy" id="568069"/>
    <lineage>
        <taxon>Eukaryota</taxon>
        <taxon>Metazoa</taxon>
        <taxon>Ecdysozoa</taxon>
        <taxon>Arthropoda</taxon>
        <taxon>Hexapoda</taxon>
        <taxon>Insecta</taxon>
        <taxon>Pterygota</taxon>
        <taxon>Neoptera</taxon>
        <taxon>Endopterygota</taxon>
        <taxon>Diptera</taxon>
        <taxon>Nematocera</taxon>
        <taxon>Chironomoidea</taxon>
        <taxon>Chironomidae</taxon>
        <taxon>Clunio</taxon>
    </lineage>
</organism>
<feature type="non-terminal residue" evidence="3">
    <location>
        <position position="1"/>
    </location>
</feature>
<protein>
    <submittedName>
        <fullName evidence="3">CLUMA_CG018064, isoform A</fullName>
    </submittedName>
</protein>
<keyword evidence="2" id="KW-0732">Signal</keyword>
<evidence type="ECO:0000256" key="1">
    <source>
        <dbReference type="SAM" id="Phobius"/>
    </source>
</evidence>
<gene>
    <name evidence="3" type="ORF">CLUMA_CG018064</name>
</gene>
<dbReference type="AlphaFoldDB" id="A0A1J1IZ82"/>
<feature type="transmembrane region" description="Helical" evidence="1">
    <location>
        <begin position="242"/>
        <end position="262"/>
    </location>
</feature>
<reference evidence="3 4" key="1">
    <citation type="submission" date="2015-04" db="EMBL/GenBank/DDBJ databases">
        <authorList>
            <person name="Syromyatnikov M.Y."/>
            <person name="Popov V.N."/>
        </authorList>
    </citation>
    <scope>NUCLEOTIDE SEQUENCE [LARGE SCALE GENOMIC DNA]</scope>
</reference>
<evidence type="ECO:0000313" key="4">
    <source>
        <dbReference type="Proteomes" id="UP000183832"/>
    </source>
</evidence>